<protein>
    <submittedName>
        <fullName evidence="1">Uncharacterized protein</fullName>
    </submittedName>
</protein>
<evidence type="ECO:0000313" key="2">
    <source>
        <dbReference type="Proteomes" id="UP000045039"/>
    </source>
</evidence>
<accession>A0A9P1W0I2</accession>
<proteinExistence type="predicted"/>
<dbReference type="AlphaFoldDB" id="A0A9P1W0I2"/>
<name>A0A9P1W0I2_PSEAI</name>
<sequence>MSARFTEVSEYHHVHGKFSLCFCIAPTGTAIIRHHDDDVVYTLDLETLVEHKHPAKEFFESTVLIPILVDDMYFMADPKGAQDLLDKQLRAEEKCGLFRPK</sequence>
<gene>
    <name evidence="1" type="ORF">PAERUG_P19_London_7_VIM_2_05_10_05646</name>
</gene>
<reference evidence="2" key="1">
    <citation type="submission" date="2015-06" db="EMBL/GenBank/DDBJ databases">
        <authorList>
            <person name="Radhakrishnan Rajesh"/>
            <person name="Underwood Anthony"/>
            <person name="Al-Shahib Ali"/>
        </authorList>
    </citation>
    <scope>NUCLEOTIDE SEQUENCE [LARGE SCALE GENOMIC DNA]</scope>
    <source>
        <strain evidence="2">P19_London_7_VIM_2_05_10</strain>
    </source>
</reference>
<evidence type="ECO:0000313" key="1">
    <source>
        <dbReference type="EMBL" id="CRP81440.1"/>
    </source>
</evidence>
<organism evidence="1 2">
    <name type="scientific">Pseudomonas aeruginosa</name>
    <dbReference type="NCBI Taxonomy" id="287"/>
    <lineage>
        <taxon>Bacteria</taxon>
        <taxon>Pseudomonadati</taxon>
        <taxon>Pseudomonadota</taxon>
        <taxon>Gammaproteobacteria</taxon>
        <taxon>Pseudomonadales</taxon>
        <taxon>Pseudomonadaceae</taxon>
        <taxon>Pseudomonas</taxon>
    </lineage>
</organism>
<comment type="caution">
    <text evidence="1">The sequence shown here is derived from an EMBL/GenBank/DDBJ whole genome shotgun (WGS) entry which is preliminary data.</text>
</comment>
<dbReference type="EMBL" id="CVVU01000245">
    <property type="protein sequence ID" value="CRP81440.1"/>
    <property type="molecule type" value="Genomic_DNA"/>
</dbReference>
<dbReference type="RefSeq" id="WP_003149096.1">
    <property type="nucleotide sequence ID" value="NZ_CAADND010000098.1"/>
</dbReference>
<dbReference type="Proteomes" id="UP000045039">
    <property type="component" value="Unassembled WGS sequence"/>
</dbReference>